<evidence type="ECO:0000313" key="2">
    <source>
        <dbReference type="Proteomes" id="UP000607653"/>
    </source>
</evidence>
<accession>A0A822Y4Y9</accession>
<gene>
    <name evidence="1" type="ORF">HUJ06_028139</name>
</gene>
<keyword evidence="2" id="KW-1185">Reference proteome</keyword>
<evidence type="ECO:0000313" key="1">
    <source>
        <dbReference type="EMBL" id="DAD26671.1"/>
    </source>
</evidence>
<reference evidence="1 2" key="1">
    <citation type="journal article" date="2020" name="Mol. Biol. Evol.">
        <title>Distinct Expression and Methylation Patterns for Genes with Different Fates following a Single Whole-Genome Duplication in Flowering Plants.</title>
        <authorList>
            <person name="Shi T."/>
            <person name="Rahmani R.S."/>
            <person name="Gugger P.F."/>
            <person name="Wang M."/>
            <person name="Li H."/>
            <person name="Zhang Y."/>
            <person name="Li Z."/>
            <person name="Wang Q."/>
            <person name="Van de Peer Y."/>
            <person name="Marchal K."/>
            <person name="Chen J."/>
        </authorList>
    </citation>
    <scope>NUCLEOTIDE SEQUENCE [LARGE SCALE GENOMIC DNA]</scope>
    <source>
        <tissue evidence="1">Leaf</tissue>
    </source>
</reference>
<name>A0A822Y4Y9_NELNU</name>
<protein>
    <submittedName>
        <fullName evidence="1">Uncharacterized protein</fullName>
    </submittedName>
</protein>
<comment type="caution">
    <text evidence="1">The sequence shown here is derived from an EMBL/GenBank/DDBJ whole genome shotgun (WGS) entry which is preliminary data.</text>
</comment>
<dbReference type="AlphaFoldDB" id="A0A822Y4Y9"/>
<dbReference type="Proteomes" id="UP000607653">
    <property type="component" value="Unassembled WGS sequence"/>
</dbReference>
<proteinExistence type="predicted"/>
<sequence>MYHPDATYGGQRGRVQVGYVQIQWGSLRPVVTSLVPLRMKFDGGGGGGGYQKKKQQQLLLVLVFKLCKLPTEYRSTHSYWWANSGMGWATRLIELPPFFTRATEQLIQLVEAESVVMISRPKMSINSERMNYSGHCDSFKLCN</sequence>
<organism evidence="1 2">
    <name type="scientific">Nelumbo nucifera</name>
    <name type="common">Sacred lotus</name>
    <dbReference type="NCBI Taxonomy" id="4432"/>
    <lineage>
        <taxon>Eukaryota</taxon>
        <taxon>Viridiplantae</taxon>
        <taxon>Streptophyta</taxon>
        <taxon>Embryophyta</taxon>
        <taxon>Tracheophyta</taxon>
        <taxon>Spermatophyta</taxon>
        <taxon>Magnoliopsida</taxon>
        <taxon>Proteales</taxon>
        <taxon>Nelumbonaceae</taxon>
        <taxon>Nelumbo</taxon>
    </lineage>
</organism>
<dbReference type="EMBL" id="DUZY01000002">
    <property type="protein sequence ID" value="DAD26671.1"/>
    <property type="molecule type" value="Genomic_DNA"/>
</dbReference>